<reference evidence="3 4" key="1">
    <citation type="submission" date="2016-09" db="EMBL/GenBank/DDBJ databases">
        <title>Bacillus aquimaris SAMM genome sequence reveals colonization and biosurfactant production capacities.</title>
        <authorList>
            <person name="Waghmode S.R."/>
            <person name="Suryavanshi M.V."/>
        </authorList>
    </citation>
    <scope>NUCLEOTIDE SEQUENCE [LARGE SCALE GENOMIC DNA]</scope>
    <source>
        <strain evidence="3 4">SAMM</strain>
    </source>
</reference>
<evidence type="ECO:0000313" key="4">
    <source>
        <dbReference type="Proteomes" id="UP000182062"/>
    </source>
</evidence>
<organism evidence="3 4">
    <name type="scientific">Rossellomorea aquimaris</name>
    <dbReference type="NCBI Taxonomy" id="189382"/>
    <lineage>
        <taxon>Bacteria</taxon>
        <taxon>Bacillati</taxon>
        <taxon>Bacillota</taxon>
        <taxon>Bacilli</taxon>
        <taxon>Bacillales</taxon>
        <taxon>Bacillaceae</taxon>
        <taxon>Rossellomorea</taxon>
    </lineage>
</organism>
<dbReference type="InterPro" id="IPR047629">
    <property type="entry name" value="IS1182_transpos"/>
</dbReference>
<evidence type="ECO:0000259" key="2">
    <source>
        <dbReference type="Pfam" id="PF05598"/>
    </source>
</evidence>
<dbReference type="OrthoDB" id="9789070at2"/>
<dbReference type="AlphaFoldDB" id="A0A1J6W080"/>
<gene>
    <name evidence="3" type="ORF">BHE18_18405</name>
</gene>
<accession>A0A1J6W080</accession>
<dbReference type="PANTHER" id="PTHR33408">
    <property type="entry name" value="TRANSPOSASE"/>
    <property type="match status" value="1"/>
</dbReference>
<dbReference type="EMBL" id="MINN01000089">
    <property type="protein sequence ID" value="OIU71005.1"/>
    <property type="molecule type" value="Genomic_DNA"/>
</dbReference>
<evidence type="ECO:0000259" key="1">
    <source>
        <dbReference type="Pfam" id="PF01609"/>
    </source>
</evidence>
<keyword evidence="4" id="KW-1185">Reference proteome</keyword>
<dbReference type="GO" id="GO:0004803">
    <property type="term" value="F:transposase activity"/>
    <property type="evidence" value="ECO:0007669"/>
    <property type="project" value="InterPro"/>
</dbReference>
<dbReference type="NCBIfam" id="NF033551">
    <property type="entry name" value="transpos_IS1182"/>
    <property type="match status" value="1"/>
</dbReference>
<feature type="non-terminal residue" evidence="3">
    <location>
        <position position="431"/>
    </location>
</feature>
<evidence type="ECO:0000313" key="3">
    <source>
        <dbReference type="EMBL" id="OIU71005.1"/>
    </source>
</evidence>
<dbReference type="InterPro" id="IPR008490">
    <property type="entry name" value="Transposase_InsH_N"/>
</dbReference>
<dbReference type="Pfam" id="PF05598">
    <property type="entry name" value="DUF772"/>
    <property type="match status" value="1"/>
</dbReference>
<dbReference type="InterPro" id="IPR002559">
    <property type="entry name" value="Transposase_11"/>
</dbReference>
<dbReference type="RefSeq" id="WP_071618906.1">
    <property type="nucleotide sequence ID" value="NZ_MINN01000089.1"/>
</dbReference>
<proteinExistence type="predicted"/>
<feature type="domain" description="Transposase IS4-like" evidence="1">
    <location>
        <begin position="255"/>
        <end position="361"/>
    </location>
</feature>
<name>A0A1J6W080_9BACI</name>
<protein>
    <submittedName>
        <fullName evidence="3">IS1182 family transposase</fullName>
    </submittedName>
</protein>
<dbReference type="PANTHER" id="PTHR33408:SF2">
    <property type="entry name" value="TRANSPOSASE DDE DOMAIN-CONTAINING PROTEIN"/>
    <property type="match status" value="1"/>
</dbReference>
<sequence>MLRPEPKQYSFHSELYNKIPEKHILRKVLKAVDFSFINSLLESSYCKNFGRPAKEPEMMCKILFLQYIYNLSDDIIMGEASLNLAYLYFLGLNPEDQLPEKSLLSKFRTQRLGESTLDEIIIEIVRQCVDKGIIKGNSVSIDATHIEANTIKKTPERIMKHLGKAIVHTYEQESGTDLEGLPEAPDYKEISDHKEAKAVMKGYLETVLDKVEPKVSTKEVHTAAIIQNARNILADPKFMNQKGVRSLVDGEARVGRKSKTQDFYGYKTEFVMTTDERIITSVRTGDGAYIDGSYAKDLFEETKKSGVKLQEVYGDKAYFRKSILDQIEEVKAKAYIPVSATVYRLDESEYSYNKDSDEWQCSQGNTTVEKKYYKSNRKDGIREGYKYYFELKQCKACPLHDSCTQNRARRILTVGMNTAQFYELSQQQKTE</sequence>
<dbReference type="GO" id="GO:0003677">
    <property type="term" value="F:DNA binding"/>
    <property type="evidence" value="ECO:0007669"/>
    <property type="project" value="InterPro"/>
</dbReference>
<dbReference type="Pfam" id="PF01609">
    <property type="entry name" value="DDE_Tnp_1"/>
    <property type="match status" value="1"/>
</dbReference>
<comment type="caution">
    <text evidence="3">The sequence shown here is derived from an EMBL/GenBank/DDBJ whole genome shotgun (WGS) entry which is preliminary data.</text>
</comment>
<dbReference type="Proteomes" id="UP000182062">
    <property type="component" value="Unassembled WGS sequence"/>
</dbReference>
<dbReference type="GO" id="GO:0006313">
    <property type="term" value="P:DNA transposition"/>
    <property type="evidence" value="ECO:0007669"/>
    <property type="project" value="InterPro"/>
</dbReference>
<feature type="domain" description="Transposase InsH N-terminal" evidence="2">
    <location>
        <begin position="14"/>
        <end position="109"/>
    </location>
</feature>